<dbReference type="Gene3D" id="1.20.58.220">
    <property type="entry name" value="Phosphate transport system protein phou homolog 2, domain 2"/>
    <property type="match status" value="1"/>
</dbReference>
<organism evidence="2">
    <name type="scientific">Sedimenticola thiotaurini</name>
    <dbReference type="NCBI Taxonomy" id="1543721"/>
    <lineage>
        <taxon>Bacteria</taxon>
        <taxon>Pseudomonadati</taxon>
        <taxon>Pseudomonadota</taxon>
        <taxon>Gammaproteobacteria</taxon>
        <taxon>Chromatiales</taxon>
        <taxon>Sedimenticolaceae</taxon>
        <taxon>Sedimenticola</taxon>
    </lineage>
</organism>
<accession>A0A831RNB2</accession>
<dbReference type="AlphaFoldDB" id="A0A831RNB2"/>
<name>A0A831RNB2_9GAMM</name>
<reference evidence="2" key="1">
    <citation type="journal article" date="2020" name="mSystems">
        <title>Genome- and Community-Level Interaction Insights into Carbon Utilization and Element Cycling Functions of Hydrothermarchaeota in Hydrothermal Sediment.</title>
        <authorList>
            <person name="Zhou Z."/>
            <person name="Liu Y."/>
            <person name="Xu W."/>
            <person name="Pan J."/>
            <person name="Luo Z.H."/>
            <person name="Li M."/>
        </authorList>
    </citation>
    <scope>NUCLEOTIDE SEQUENCE [LARGE SCALE GENOMIC DNA]</scope>
    <source>
        <strain evidence="2">HyVt-443</strain>
    </source>
</reference>
<proteinExistence type="inferred from homology"/>
<dbReference type="InterPro" id="IPR038078">
    <property type="entry name" value="PhoU-like_sf"/>
</dbReference>
<dbReference type="PANTHER" id="PTHR37298:SF1">
    <property type="entry name" value="UPF0111 PROTEIN YKAA"/>
    <property type="match status" value="1"/>
</dbReference>
<feature type="non-terminal residue" evidence="2">
    <location>
        <position position="1"/>
    </location>
</feature>
<dbReference type="Proteomes" id="UP000886251">
    <property type="component" value="Unassembled WGS sequence"/>
</dbReference>
<sequence length="166" mass="18742">KARNISILDSAFATPIDREDIYRAIVSIDHILNYAKTTVREIEVLQCSPDSYMLEMALLLQQGAVALQQGYARLSTNPSEGEPFATQARKSERQTEKVYRRALAHLFDVEEITRELDENAPGATRKAMLTVIDIFKCRELYRHMSNGADRLAHAGDNLHNIIVKIA</sequence>
<dbReference type="InterPro" id="IPR018445">
    <property type="entry name" value="Put_Phosphate_transp_reg"/>
</dbReference>
<comment type="similarity">
    <text evidence="1">Belongs to the UPF0111 family.</text>
</comment>
<comment type="caution">
    <text evidence="2">The sequence shown here is derived from an EMBL/GenBank/DDBJ whole genome shotgun (WGS) entry which is preliminary data.</text>
</comment>
<dbReference type="PANTHER" id="PTHR37298">
    <property type="entry name" value="UPF0111 PROTEIN YKAA"/>
    <property type="match status" value="1"/>
</dbReference>
<evidence type="ECO:0000256" key="1">
    <source>
        <dbReference type="ARBA" id="ARBA00008591"/>
    </source>
</evidence>
<dbReference type="Pfam" id="PF01865">
    <property type="entry name" value="PhoU_div"/>
    <property type="match status" value="1"/>
</dbReference>
<dbReference type="InterPro" id="IPR052912">
    <property type="entry name" value="UPF0111_domain"/>
</dbReference>
<evidence type="ECO:0000313" key="2">
    <source>
        <dbReference type="EMBL" id="HEB96014.1"/>
    </source>
</evidence>
<protein>
    <submittedName>
        <fullName evidence="2">DUF47 family protein</fullName>
    </submittedName>
</protein>
<gene>
    <name evidence="2" type="ORF">ENI96_06250</name>
</gene>
<dbReference type="EMBL" id="DRKP01000068">
    <property type="protein sequence ID" value="HEB96014.1"/>
    <property type="molecule type" value="Genomic_DNA"/>
</dbReference>